<accession>A0ABQ5N3E7</accession>
<dbReference type="Proteomes" id="UP001208567">
    <property type="component" value="Unassembled WGS sequence"/>
</dbReference>
<reference evidence="1 2" key="1">
    <citation type="journal article" date="2024" name="Int. J. Syst. Evol. Microbiol.">
        <title>Clostridium omnivorum sp. nov., isolated from anoxic soil under the treatment of reductive soil disinfestation.</title>
        <authorList>
            <person name="Ueki A."/>
            <person name="Tonouchi A."/>
            <person name="Kaku N."/>
            <person name="Honma S."/>
            <person name="Ueki K."/>
        </authorList>
    </citation>
    <scope>NUCLEOTIDE SEQUENCE [LARGE SCALE GENOMIC DNA]</scope>
    <source>
        <strain evidence="1 2">E14</strain>
    </source>
</reference>
<proteinExistence type="predicted"/>
<sequence>MYYNRIKILELCIIKSNKVISIEILNFFCRIMYNVYSNSRVLNNTTNFDLQICR</sequence>
<keyword evidence="2" id="KW-1185">Reference proteome</keyword>
<protein>
    <submittedName>
        <fullName evidence="1">Uncharacterized protein</fullName>
    </submittedName>
</protein>
<comment type="caution">
    <text evidence="1">The sequence shown here is derived from an EMBL/GenBank/DDBJ whole genome shotgun (WGS) entry which is preliminary data.</text>
</comment>
<gene>
    <name evidence="1" type="ORF">bsdE14_11290</name>
</gene>
<evidence type="ECO:0000313" key="2">
    <source>
        <dbReference type="Proteomes" id="UP001208567"/>
    </source>
</evidence>
<organism evidence="1 2">
    <name type="scientific">Clostridium omnivorum</name>
    <dbReference type="NCBI Taxonomy" id="1604902"/>
    <lineage>
        <taxon>Bacteria</taxon>
        <taxon>Bacillati</taxon>
        <taxon>Bacillota</taxon>
        <taxon>Clostridia</taxon>
        <taxon>Eubacteriales</taxon>
        <taxon>Clostridiaceae</taxon>
        <taxon>Clostridium</taxon>
    </lineage>
</organism>
<name>A0ABQ5N3E7_9CLOT</name>
<dbReference type="EMBL" id="BRXR01000001">
    <property type="protein sequence ID" value="GLC29719.1"/>
    <property type="molecule type" value="Genomic_DNA"/>
</dbReference>
<evidence type="ECO:0000313" key="1">
    <source>
        <dbReference type="EMBL" id="GLC29719.1"/>
    </source>
</evidence>